<evidence type="ECO:0000256" key="1">
    <source>
        <dbReference type="ARBA" id="ARBA00004196"/>
    </source>
</evidence>
<dbReference type="Proteomes" id="UP000824633">
    <property type="component" value="Chromosome"/>
</dbReference>
<evidence type="ECO:0000256" key="4">
    <source>
        <dbReference type="ARBA" id="ARBA00022729"/>
    </source>
</evidence>
<dbReference type="PANTHER" id="PTHR30290:SF10">
    <property type="entry name" value="PERIPLASMIC OLIGOPEPTIDE-BINDING PROTEIN-RELATED"/>
    <property type="match status" value="1"/>
</dbReference>
<dbReference type="RefSeq" id="WP_224035411.1">
    <property type="nucleotide sequence ID" value="NZ_AP024849.1"/>
</dbReference>
<proteinExistence type="inferred from homology"/>
<evidence type="ECO:0000256" key="2">
    <source>
        <dbReference type="ARBA" id="ARBA00005695"/>
    </source>
</evidence>
<dbReference type="PIRSF" id="PIRSF002741">
    <property type="entry name" value="MppA"/>
    <property type="match status" value="1"/>
</dbReference>
<dbReference type="InterPro" id="IPR039424">
    <property type="entry name" value="SBP_5"/>
</dbReference>
<dbReference type="CDD" id="cd08504">
    <property type="entry name" value="PBP2_OppA"/>
    <property type="match status" value="1"/>
</dbReference>
<protein>
    <submittedName>
        <fullName evidence="6">Peptide ABC transporter substrate-binding protein</fullName>
    </submittedName>
</protein>
<gene>
    <name evidence="6" type="ORF">psyc5s11_52780</name>
</gene>
<evidence type="ECO:0000313" key="6">
    <source>
        <dbReference type="EMBL" id="BCZ49211.1"/>
    </source>
</evidence>
<accession>A0ABM7TM79</accession>
<evidence type="ECO:0000259" key="5">
    <source>
        <dbReference type="Pfam" id="PF00496"/>
    </source>
</evidence>
<sequence>MKKSKVKQICAIALATTIGLSVLVGCGSKTTDKGAAPAGEKQELVFNLAADTKTLDPGLNQSVDGAIIAVNAFEGLAKLDDNDKAIPGQAEKWEVSPDGLKYTFHLKKDLKWSNGDPLKASDFEYAWKRVLNPETASEYSFQMLYLKGGSEYNTGKGTADQVGVKATDDTTLEVTLAGPCPYFLELTAGPTYMPVEQKIVESNKDWATDVKTLVSNGPFKFTDYKIKDQIVLEKNENYVSKDGVKLNKLTMKMVTEPTSAWASFKAGQFDMVYDVPEPEVEAAIKDGSATQFKDLSTDYININISDKAKEVNPDAAKVLSDIRIRKAMSLAIDRTAITENVIKNHPTPAHGFIPDSILDADGKVFASKQYFDPKGNVEEAKKLLAEAGYPNGEGLPQMTILYNPEGGNGARYQPIQDMLKKAGFNVELQTQEWKVFQTTRTNKQYEVARGGWTGDYVDPMTFLDMFTPESAQNDPGYNNPKYIELIHNAKNEADAKKRMEMLHQAEDLLMEDMPIIPLWYTNQTRGIKSYVKGVRVSPLRFIYFDKAYIEGKK</sequence>
<dbReference type="InterPro" id="IPR000914">
    <property type="entry name" value="SBP_5_dom"/>
</dbReference>
<evidence type="ECO:0000313" key="7">
    <source>
        <dbReference type="Proteomes" id="UP000824633"/>
    </source>
</evidence>
<dbReference type="EMBL" id="AP024849">
    <property type="protein sequence ID" value="BCZ49211.1"/>
    <property type="molecule type" value="Genomic_DNA"/>
</dbReference>
<comment type="similarity">
    <text evidence="2">Belongs to the bacterial solute-binding protein 5 family.</text>
</comment>
<keyword evidence="4" id="KW-0732">Signal</keyword>
<dbReference type="Pfam" id="PF00496">
    <property type="entry name" value="SBP_bac_5"/>
    <property type="match status" value="1"/>
</dbReference>
<organism evidence="6 7">
    <name type="scientific">Clostridium gelidum</name>
    <dbReference type="NCBI Taxonomy" id="704125"/>
    <lineage>
        <taxon>Bacteria</taxon>
        <taxon>Bacillati</taxon>
        <taxon>Bacillota</taxon>
        <taxon>Clostridia</taxon>
        <taxon>Eubacteriales</taxon>
        <taxon>Clostridiaceae</taxon>
        <taxon>Clostridium</taxon>
    </lineage>
</organism>
<evidence type="ECO:0000256" key="3">
    <source>
        <dbReference type="ARBA" id="ARBA00022448"/>
    </source>
</evidence>
<keyword evidence="3" id="KW-0813">Transport</keyword>
<dbReference type="InterPro" id="IPR030678">
    <property type="entry name" value="Peptide/Ni-bd"/>
</dbReference>
<comment type="subcellular location">
    <subcellularLocation>
        <location evidence="1">Cell envelope</location>
    </subcellularLocation>
</comment>
<dbReference type="Gene3D" id="3.40.190.10">
    <property type="entry name" value="Periplasmic binding protein-like II"/>
    <property type="match status" value="1"/>
</dbReference>
<feature type="domain" description="Solute-binding protein family 5" evidence="5">
    <location>
        <begin position="85"/>
        <end position="472"/>
    </location>
</feature>
<dbReference type="PANTHER" id="PTHR30290">
    <property type="entry name" value="PERIPLASMIC BINDING COMPONENT OF ABC TRANSPORTER"/>
    <property type="match status" value="1"/>
</dbReference>
<keyword evidence="7" id="KW-1185">Reference proteome</keyword>
<dbReference type="SUPFAM" id="SSF53850">
    <property type="entry name" value="Periplasmic binding protein-like II"/>
    <property type="match status" value="1"/>
</dbReference>
<reference evidence="7" key="1">
    <citation type="submission" date="2021-07" db="EMBL/GenBank/DDBJ databases">
        <title>Complete genome sequencing of a Clostridium isolate.</title>
        <authorList>
            <person name="Ueki A."/>
            <person name="Tonouchi A."/>
        </authorList>
    </citation>
    <scope>NUCLEOTIDE SEQUENCE [LARGE SCALE GENOMIC DNA]</scope>
    <source>
        <strain evidence="7">C5S11</strain>
    </source>
</reference>
<name>A0ABM7TM79_9CLOT</name>
<dbReference type="Gene3D" id="3.10.105.10">
    <property type="entry name" value="Dipeptide-binding Protein, Domain 3"/>
    <property type="match status" value="1"/>
</dbReference>
<dbReference type="PROSITE" id="PS51257">
    <property type="entry name" value="PROKAR_LIPOPROTEIN"/>
    <property type="match status" value="1"/>
</dbReference>
<dbReference type="Gene3D" id="3.90.76.10">
    <property type="entry name" value="Dipeptide-binding Protein, Domain 1"/>
    <property type="match status" value="1"/>
</dbReference>